<reference evidence="2 3" key="1">
    <citation type="journal article" date="2017" name="BMC Biol.">
        <title>Genomic innovations, transcriptional plasticity and gene loss underlying the evolution and divergence of two highly polyphagous and invasive Helicoverpa pest species.</title>
        <authorList>
            <person name="Pearce S.L."/>
            <person name="Clarke D.F."/>
            <person name="East P.D."/>
            <person name="Elfekih S."/>
            <person name="Gordon K.H."/>
            <person name="Jermiin L.S."/>
            <person name="McGaughran A."/>
            <person name="Oakeshott J.G."/>
            <person name="Papanikolaou A."/>
            <person name="Perera O.P."/>
            <person name="Rane R.V."/>
            <person name="Richards S."/>
            <person name="Tay W.T."/>
            <person name="Walsh T.K."/>
            <person name="Anderson A."/>
            <person name="Anderson C.J."/>
            <person name="Asgari S."/>
            <person name="Board P.G."/>
            <person name="Bretschneider A."/>
            <person name="Campbell P.M."/>
            <person name="Chertemps T."/>
            <person name="Christeller J.T."/>
            <person name="Coppin C.W."/>
            <person name="Downes S.J."/>
            <person name="Duan G."/>
            <person name="Farnsworth C.A."/>
            <person name="Good R.T."/>
            <person name="Han L.B."/>
            <person name="Han Y.C."/>
            <person name="Hatje K."/>
            <person name="Horne I."/>
            <person name="Huang Y.P."/>
            <person name="Hughes D.S."/>
            <person name="Jacquin-Joly E."/>
            <person name="James W."/>
            <person name="Jhangiani S."/>
            <person name="Kollmar M."/>
            <person name="Kuwar S.S."/>
            <person name="Li S."/>
            <person name="Liu N.Y."/>
            <person name="Maibeche M.T."/>
            <person name="Miller J.R."/>
            <person name="Montagne N."/>
            <person name="Perry T."/>
            <person name="Qu J."/>
            <person name="Song S.V."/>
            <person name="Sutton G.G."/>
            <person name="Vogel H."/>
            <person name="Walenz B.P."/>
            <person name="Xu W."/>
            <person name="Zhang H.J."/>
            <person name="Zou Z."/>
            <person name="Batterham P."/>
            <person name="Edwards O.R."/>
            <person name="Feyereisen R."/>
            <person name="Gibbs R.A."/>
            <person name="Heckel D.G."/>
            <person name="McGrath A."/>
            <person name="Robin C."/>
            <person name="Scherer S.E."/>
            <person name="Worley K.C."/>
            <person name="Wu Y.D."/>
        </authorList>
    </citation>
    <scope>NUCLEOTIDE SEQUENCE [LARGE SCALE GENOMIC DNA]</scope>
    <source>
        <strain evidence="2">Harm_GR_Male_#8</strain>
        <tissue evidence="2">Whole organism</tissue>
    </source>
</reference>
<dbReference type="InterPro" id="IPR038606">
    <property type="entry name" value="To_sf"/>
</dbReference>
<feature type="signal peptide" evidence="1">
    <location>
        <begin position="1"/>
        <end position="21"/>
    </location>
</feature>
<dbReference type="Proteomes" id="UP000249218">
    <property type="component" value="Unassembled WGS sequence"/>
</dbReference>
<dbReference type="Gene3D" id="3.15.10.30">
    <property type="entry name" value="Haemolymph juvenile hormone binding protein"/>
    <property type="match status" value="1"/>
</dbReference>
<sequence length="262" mass="29007">MWKFKVLLLTSAIFAICESSAYIVEKVNKKCSINDNDCLKDVYSAVLADLADNGAPAMNIPVLDPYSIKNKQIEVLGMIKATMIEGYGKGFKTCQLTGFSNNIQTQRVYAEMVCEPFAVEGNYKIEATPTLSALIGGIKVYGQGKGGLAIGKLKLNLELAYEVKKLDDGELHFLINPEDSTYTYEVLDKITFSGDSLFIGKQDISTVAVNIGNENWEFIAKSFGKPILDRVLEVFYVNCNKFLSKVPIKDWITDDLSSYVKG</sequence>
<keyword evidence="1" id="KW-0732">Signal</keyword>
<dbReference type="PANTHER" id="PTHR11008:SF41">
    <property type="entry name" value="RE70318P"/>
    <property type="match status" value="1"/>
</dbReference>
<evidence type="ECO:0000256" key="1">
    <source>
        <dbReference type="SAM" id="SignalP"/>
    </source>
</evidence>
<organism evidence="2 3">
    <name type="scientific">Helicoverpa armigera</name>
    <name type="common">Cotton bollworm</name>
    <name type="synonym">Heliothis armigera</name>
    <dbReference type="NCBI Taxonomy" id="29058"/>
    <lineage>
        <taxon>Eukaryota</taxon>
        <taxon>Metazoa</taxon>
        <taxon>Ecdysozoa</taxon>
        <taxon>Arthropoda</taxon>
        <taxon>Hexapoda</taxon>
        <taxon>Insecta</taxon>
        <taxon>Pterygota</taxon>
        <taxon>Neoptera</taxon>
        <taxon>Endopterygota</taxon>
        <taxon>Lepidoptera</taxon>
        <taxon>Glossata</taxon>
        <taxon>Ditrysia</taxon>
        <taxon>Noctuoidea</taxon>
        <taxon>Noctuidae</taxon>
        <taxon>Heliothinae</taxon>
        <taxon>Helicoverpa</taxon>
    </lineage>
</organism>
<proteinExistence type="predicted"/>
<evidence type="ECO:0000313" key="2">
    <source>
        <dbReference type="EMBL" id="PZC76668.1"/>
    </source>
</evidence>
<dbReference type="InterPro" id="IPR010562">
    <property type="entry name" value="Haemolymph_juvenile_hormone-bd"/>
</dbReference>
<dbReference type="GO" id="GO:0005615">
    <property type="term" value="C:extracellular space"/>
    <property type="evidence" value="ECO:0007669"/>
    <property type="project" value="TreeGrafter"/>
</dbReference>
<protein>
    <submittedName>
        <fullName evidence="2">Uncharacterized protein</fullName>
    </submittedName>
</protein>
<dbReference type="AlphaFoldDB" id="A0A2W1BNX9"/>
<feature type="chain" id="PRO_5016072501" evidence="1">
    <location>
        <begin position="22"/>
        <end position="262"/>
    </location>
</feature>
<dbReference type="Pfam" id="PF06585">
    <property type="entry name" value="JHBP"/>
    <property type="match status" value="1"/>
</dbReference>
<evidence type="ECO:0000313" key="3">
    <source>
        <dbReference type="Proteomes" id="UP000249218"/>
    </source>
</evidence>
<dbReference type="OrthoDB" id="7487921at2759"/>
<dbReference type="PANTHER" id="PTHR11008">
    <property type="entry name" value="PROTEIN TAKEOUT-LIKE PROTEIN"/>
    <property type="match status" value="1"/>
</dbReference>
<name>A0A2W1BNX9_HELAM</name>
<dbReference type="EMBL" id="KZ149950">
    <property type="protein sequence ID" value="PZC76668.1"/>
    <property type="molecule type" value="Genomic_DNA"/>
</dbReference>
<dbReference type="SMART" id="SM00700">
    <property type="entry name" value="JHBP"/>
    <property type="match status" value="1"/>
</dbReference>
<accession>A0A2W1BNX9</accession>
<keyword evidence="3" id="KW-1185">Reference proteome</keyword>
<gene>
    <name evidence="2" type="primary">HaOG204351</name>
    <name evidence="2" type="ORF">B5X24_HaOG204351</name>
</gene>